<name>A0ABT1JPG5_ACTCY</name>
<keyword evidence="1" id="KW-0645">Protease</keyword>
<sequence length="479" mass="50370">MASSSRTPSPARIVAALVVGLVVLVACGHREVVGTASALERISPDEAAGLPITSGPSGPRASTPPIRATALNSDGGPLDQLALAAVTDLYDYWEVEFPATFPGLTFEPVATLLSYDANGQGVLVCGMDTTGVPNAFYCPSDDSIAWDRGVLLPELRNTFSEMAVVTVIAHEMGHAVQYKAGQMGPAMPTILAEQQADCYAGAYFRYVADGESPFFEISTGEGLNAILATLFFIRDQAGTDYLAPRAHGSAFDRVSAFTFGFTDGPSRCAEMDIEELEGRITQLEFAEGDANSGELPIVEENVEHVAGSLREVFARFGDGPALDYQGVSCGNTAPVAFCEAEDVISLDLAALQVIGTAPRRQGDSGIGDFAAFAEIASRYALWVQARQGLPLRGDEAGLRTACLVGAWAGELLPDGAPRPGRVRISPGDLDEAIAELLTEGSLIAADIDGESIPAGFARVESLRIGFEDGMDTCLDEFSG</sequence>
<keyword evidence="1" id="KW-0031">Aminopeptidase</keyword>
<dbReference type="RefSeq" id="WP_026418589.1">
    <property type="nucleotide sequence ID" value="NZ_AUBJ02000001.1"/>
</dbReference>
<dbReference type="PROSITE" id="PS51257">
    <property type="entry name" value="PROKAR_LIPOPROTEIN"/>
    <property type="match status" value="1"/>
</dbReference>
<comment type="caution">
    <text evidence="1">The sequence shown here is derived from an EMBL/GenBank/DDBJ whole genome shotgun (WGS) entry which is preliminary data.</text>
</comment>
<organism evidence="1 2">
    <name type="scientific">Actinoalloteichus caeruleus DSM 43889</name>
    <dbReference type="NCBI Taxonomy" id="1120930"/>
    <lineage>
        <taxon>Bacteria</taxon>
        <taxon>Bacillati</taxon>
        <taxon>Actinomycetota</taxon>
        <taxon>Actinomycetes</taxon>
        <taxon>Pseudonocardiales</taxon>
        <taxon>Pseudonocardiaceae</taxon>
        <taxon>Actinoalloteichus</taxon>
        <taxon>Actinoalloteichus cyanogriseus</taxon>
    </lineage>
</organism>
<reference evidence="1 2" key="1">
    <citation type="submission" date="2013-07" db="EMBL/GenBank/DDBJ databases">
        <authorList>
            <consortium name="DOE Joint Genome Institute"/>
            <person name="Reeve W."/>
            <person name="Huntemann M."/>
            <person name="Han J."/>
            <person name="Chen A."/>
            <person name="Kyrpides N."/>
            <person name="Mavromatis K."/>
            <person name="Markowitz V."/>
            <person name="Palaniappan K."/>
            <person name="Ivanova N."/>
            <person name="Schaumberg A."/>
            <person name="Pati A."/>
            <person name="Liolios K."/>
            <person name="Nordberg H.P."/>
            <person name="Cantor M.N."/>
            <person name="Hua S.X."/>
            <person name="Woyke T."/>
        </authorList>
    </citation>
    <scope>NUCLEOTIDE SEQUENCE [LARGE SCALE GENOMIC DNA]</scope>
    <source>
        <strain evidence="1 2">DSM 43889</strain>
    </source>
</reference>
<gene>
    <name evidence="1" type="ORF">G443_004334</name>
</gene>
<dbReference type="InterPro" id="IPR007343">
    <property type="entry name" value="Uncharacterised_pept_Zn_put"/>
</dbReference>
<dbReference type="Pfam" id="PF04228">
    <property type="entry name" value="Zn_peptidase"/>
    <property type="match status" value="1"/>
</dbReference>
<keyword evidence="2" id="KW-1185">Reference proteome</keyword>
<dbReference type="SUPFAM" id="SSF55486">
    <property type="entry name" value="Metalloproteases ('zincins'), catalytic domain"/>
    <property type="match status" value="1"/>
</dbReference>
<dbReference type="GO" id="GO:0004177">
    <property type="term" value="F:aminopeptidase activity"/>
    <property type="evidence" value="ECO:0007669"/>
    <property type="project" value="UniProtKB-KW"/>
</dbReference>
<dbReference type="EMBL" id="AUBJ02000001">
    <property type="protein sequence ID" value="MCP2334064.1"/>
    <property type="molecule type" value="Genomic_DNA"/>
</dbReference>
<keyword evidence="1" id="KW-0378">Hydrolase</keyword>
<proteinExistence type="predicted"/>
<evidence type="ECO:0000313" key="2">
    <source>
        <dbReference type="Proteomes" id="UP000791080"/>
    </source>
</evidence>
<reference evidence="1 2" key="2">
    <citation type="submission" date="2022-06" db="EMBL/GenBank/DDBJ databases">
        <title>Genomic Encyclopedia of Type Strains, Phase I: the one thousand microbial genomes (KMG-I) project.</title>
        <authorList>
            <person name="Kyrpides N."/>
        </authorList>
    </citation>
    <scope>NUCLEOTIDE SEQUENCE [LARGE SCALE GENOMIC DNA]</scope>
    <source>
        <strain evidence="1 2">DSM 43889</strain>
    </source>
</reference>
<accession>A0ABT1JPG5</accession>
<protein>
    <submittedName>
        <fullName evidence="1">Aminopeptidase</fullName>
    </submittedName>
</protein>
<evidence type="ECO:0000313" key="1">
    <source>
        <dbReference type="EMBL" id="MCP2334064.1"/>
    </source>
</evidence>
<dbReference type="Proteomes" id="UP000791080">
    <property type="component" value="Unassembled WGS sequence"/>
</dbReference>